<dbReference type="Gene3D" id="1.10.8.100">
    <property type="entry name" value="Ribosomal RNA adenine dimethylase-like, domain 2"/>
    <property type="match status" value="1"/>
</dbReference>
<sequence length="319" mass="34860">MPLTPSATRELLASLGHNPKRFLGQNFLVDGNIVRKSLELAQIAPADTVVEIGPGLGTLTNALLETGAHVYAVEKDTTLHAHLASTLAPKHPQTFHLICGDALDHPLAGFSGSANPPGEPSLDSAHPEGSPYPNIPHSALRMAGLSLRSKPHFKVVANLPYAISTPWMDAILSGPLPERMVLMLQQEAAQRYTAVPGTKQYSAISIFLQNAYDIAPGHKVSAACFYPRPDIESYLLHLVRKPRPFIFATETKAAIRACFQQRRKQLGALLRDRLPDSARGDWFDYLATAGQFTPKSRPEEIPPELWTHFPANPPPQTRA</sequence>
<keyword evidence="3 5" id="KW-0949">S-adenosyl-L-methionine</keyword>
<dbReference type="InterPro" id="IPR020598">
    <property type="entry name" value="rRNA_Ade_methylase_Trfase_N"/>
</dbReference>
<dbReference type="GO" id="GO:0000179">
    <property type="term" value="F:rRNA (adenine-N6,N6-)-dimethyltransferase activity"/>
    <property type="evidence" value="ECO:0007669"/>
    <property type="project" value="UniProtKB-UniRule"/>
</dbReference>
<dbReference type="GO" id="GO:0005829">
    <property type="term" value="C:cytosol"/>
    <property type="evidence" value="ECO:0007669"/>
    <property type="project" value="TreeGrafter"/>
</dbReference>
<feature type="domain" description="Ribosomal RNA adenine methylase transferase N-terminal" evidence="7">
    <location>
        <begin position="33"/>
        <end position="242"/>
    </location>
</feature>
<comment type="similarity">
    <text evidence="5">Belongs to the class I-like SAM-binding methyltransferase superfamily. rRNA adenine N(6)-methyltransferase family.</text>
</comment>
<dbReference type="AlphaFoldDB" id="A0A2U8E728"/>
<dbReference type="PROSITE" id="PS01131">
    <property type="entry name" value="RRNA_A_DIMETH"/>
    <property type="match status" value="1"/>
</dbReference>
<evidence type="ECO:0000256" key="4">
    <source>
        <dbReference type="ARBA" id="ARBA00022884"/>
    </source>
</evidence>
<feature type="binding site" evidence="5">
    <location>
        <position position="26"/>
    </location>
    <ligand>
        <name>S-adenosyl-L-methionine</name>
        <dbReference type="ChEBI" id="CHEBI:59789"/>
    </ligand>
</feature>
<evidence type="ECO:0000259" key="7">
    <source>
        <dbReference type="SMART" id="SM00650"/>
    </source>
</evidence>
<dbReference type="GO" id="GO:0003723">
    <property type="term" value="F:RNA binding"/>
    <property type="evidence" value="ECO:0007669"/>
    <property type="project" value="UniProtKB-UniRule"/>
</dbReference>
<accession>A0A2U8E728</accession>
<dbReference type="InterPro" id="IPR020596">
    <property type="entry name" value="rRNA_Ade_Mease_Trfase_CS"/>
</dbReference>
<dbReference type="OrthoDB" id="9814755at2"/>
<keyword evidence="9" id="KW-1185">Reference proteome</keyword>
<dbReference type="EMBL" id="CP023004">
    <property type="protein sequence ID" value="AWI10636.1"/>
    <property type="molecule type" value="Genomic_DNA"/>
</dbReference>
<dbReference type="Proteomes" id="UP000244896">
    <property type="component" value="Chromosome"/>
</dbReference>
<keyword evidence="2 5" id="KW-0808">Transferase</keyword>
<dbReference type="RefSeq" id="WP_108826537.1">
    <property type="nucleotide sequence ID" value="NZ_CP023004.1"/>
</dbReference>
<reference evidence="8 9" key="1">
    <citation type="journal article" date="2018" name="Syst. Appl. Microbiol.">
        <title>Ereboglobus luteus gen. nov. sp. nov. from cockroach guts, and new insights into the oxygen relationship of the genera Opitutus and Didymococcus (Verrucomicrobia: Opitutaceae).</title>
        <authorList>
            <person name="Tegtmeier D."/>
            <person name="Belitz A."/>
            <person name="Radek R."/>
            <person name="Heimerl T."/>
            <person name="Brune A."/>
        </authorList>
    </citation>
    <scope>NUCLEOTIDE SEQUENCE [LARGE SCALE GENOMIC DNA]</scope>
    <source>
        <strain evidence="8 9">Ho45</strain>
    </source>
</reference>
<keyword evidence="4 5" id="KW-0694">RNA-binding</keyword>
<dbReference type="Pfam" id="PF00398">
    <property type="entry name" value="RrnaAD"/>
    <property type="match status" value="1"/>
</dbReference>
<evidence type="ECO:0000256" key="6">
    <source>
        <dbReference type="SAM" id="MobiDB-lite"/>
    </source>
</evidence>
<dbReference type="SUPFAM" id="SSF53335">
    <property type="entry name" value="S-adenosyl-L-methionine-dependent methyltransferases"/>
    <property type="match status" value="1"/>
</dbReference>
<feature type="binding site" evidence="5">
    <location>
        <position position="158"/>
    </location>
    <ligand>
        <name>S-adenosyl-L-methionine</name>
        <dbReference type="ChEBI" id="CHEBI:59789"/>
    </ligand>
</feature>
<organism evidence="8 9">
    <name type="scientific">Ereboglobus luteus</name>
    <dbReference type="NCBI Taxonomy" id="1796921"/>
    <lineage>
        <taxon>Bacteria</taxon>
        <taxon>Pseudomonadati</taxon>
        <taxon>Verrucomicrobiota</taxon>
        <taxon>Opitutia</taxon>
        <taxon>Opitutales</taxon>
        <taxon>Opitutaceae</taxon>
        <taxon>Ereboglobus</taxon>
    </lineage>
</organism>
<dbReference type="PROSITE" id="PS51689">
    <property type="entry name" value="SAM_RNA_A_N6_MT"/>
    <property type="match status" value="1"/>
</dbReference>
<dbReference type="KEGG" id="elut:CKA38_10120"/>
<dbReference type="PANTHER" id="PTHR11727">
    <property type="entry name" value="DIMETHYLADENOSINE TRANSFERASE"/>
    <property type="match status" value="1"/>
</dbReference>
<keyword evidence="1 5" id="KW-0489">Methyltransferase</keyword>
<dbReference type="SMART" id="SM00650">
    <property type="entry name" value="rADc"/>
    <property type="match status" value="1"/>
</dbReference>
<evidence type="ECO:0000256" key="2">
    <source>
        <dbReference type="ARBA" id="ARBA00022679"/>
    </source>
</evidence>
<dbReference type="InterPro" id="IPR029063">
    <property type="entry name" value="SAM-dependent_MTases_sf"/>
</dbReference>
<feature type="region of interest" description="Disordered" evidence="6">
    <location>
        <begin position="295"/>
        <end position="319"/>
    </location>
</feature>
<dbReference type="Gene3D" id="3.40.50.150">
    <property type="entry name" value="Vaccinia Virus protein VP39"/>
    <property type="match status" value="1"/>
</dbReference>
<proteinExistence type="inferred from homology"/>
<evidence type="ECO:0000313" key="8">
    <source>
        <dbReference type="EMBL" id="AWI10636.1"/>
    </source>
</evidence>
<evidence type="ECO:0000313" key="9">
    <source>
        <dbReference type="Proteomes" id="UP000244896"/>
    </source>
</evidence>
<dbReference type="InterPro" id="IPR023165">
    <property type="entry name" value="rRNA_Ade_diMease-like_C"/>
</dbReference>
<feature type="binding site" evidence="5">
    <location>
        <position position="101"/>
    </location>
    <ligand>
        <name>S-adenosyl-L-methionine</name>
        <dbReference type="ChEBI" id="CHEBI:59789"/>
    </ligand>
</feature>
<dbReference type="InterPro" id="IPR001737">
    <property type="entry name" value="KsgA/Erm"/>
</dbReference>
<dbReference type="PANTHER" id="PTHR11727:SF7">
    <property type="entry name" value="DIMETHYLADENOSINE TRANSFERASE-RELATED"/>
    <property type="match status" value="1"/>
</dbReference>
<evidence type="ECO:0000256" key="1">
    <source>
        <dbReference type="ARBA" id="ARBA00022603"/>
    </source>
</evidence>
<feature type="binding site" evidence="5">
    <location>
        <position position="74"/>
    </location>
    <ligand>
        <name>S-adenosyl-L-methionine</name>
        <dbReference type="ChEBI" id="CHEBI:59789"/>
    </ligand>
</feature>
<evidence type="ECO:0000256" key="3">
    <source>
        <dbReference type="ARBA" id="ARBA00022691"/>
    </source>
</evidence>
<protein>
    <submittedName>
        <fullName evidence="8">Ribosomal RNA small subunit methyltransferase A</fullName>
    </submittedName>
</protein>
<feature type="binding site" evidence="5">
    <location>
        <position position="53"/>
    </location>
    <ligand>
        <name>S-adenosyl-L-methionine</name>
        <dbReference type="ChEBI" id="CHEBI:59789"/>
    </ligand>
</feature>
<gene>
    <name evidence="8" type="ORF">CKA38_10120</name>
</gene>
<evidence type="ECO:0000256" key="5">
    <source>
        <dbReference type="PROSITE-ProRule" id="PRU01026"/>
    </source>
</evidence>
<dbReference type="CDD" id="cd02440">
    <property type="entry name" value="AdoMet_MTases"/>
    <property type="match status" value="1"/>
</dbReference>
<feature type="binding site" evidence="5">
    <location>
        <position position="28"/>
    </location>
    <ligand>
        <name>S-adenosyl-L-methionine</name>
        <dbReference type="ChEBI" id="CHEBI:59789"/>
    </ligand>
</feature>
<name>A0A2U8E728_9BACT</name>
<feature type="region of interest" description="Disordered" evidence="6">
    <location>
        <begin position="109"/>
        <end position="133"/>
    </location>
</feature>